<accession>A0A9P0B8U8</accession>
<keyword evidence="6 10" id="KW-0472">Membrane</keyword>
<dbReference type="EMBL" id="OV121136">
    <property type="protein sequence ID" value="CAH0557501.1"/>
    <property type="molecule type" value="Genomic_DNA"/>
</dbReference>
<dbReference type="Gene3D" id="1.20.5.110">
    <property type="match status" value="1"/>
</dbReference>
<dbReference type="GO" id="GO:0012507">
    <property type="term" value="C:ER to Golgi transport vesicle membrane"/>
    <property type="evidence" value="ECO:0007669"/>
    <property type="project" value="TreeGrafter"/>
</dbReference>
<evidence type="ECO:0000256" key="10">
    <source>
        <dbReference type="PIRNR" id="PIRNR028865"/>
    </source>
</evidence>
<dbReference type="GO" id="GO:0000149">
    <property type="term" value="F:SNARE binding"/>
    <property type="evidence" value="ECO:0007669"/>
    <property type="project" value="TreeGrafter"/>
</dbReference>
<keyword evidence="1 10" id="KW-0813">Transport</keyword>
<dbReference type="SUPFAM" id="SSF58038">
    <property type="entry name" value="SNARE fusion complex"/>
    <property type="match status" value="1"/>
</dbReference>
<gene>
    <name evidence="12" type="ORF">MELIAE_LOCUS8209</name>
</gene>
<dbReference type="CDD" id="cd15863">
    <property type="entry name" value="SNARE_GS27"/>
    <property type="match status" value="1"/>
</dbReference>
<name>A0A9P0B8U8_BRAAE</name>
<dbReference type="GO" id="GO:0031201">
    <property type="term" value="C:SNARE complex"/>
    <property type="evidence" value="ECO:0007669"/>
    <property type="project" value="TreeGrafter"/>
</dbReference>
<evidence type="ECO:0000256" key="4">
    <source>
        <dbReference type="ARBA" id="ARBA00022989"/>
    </source>
</evidence>
<dbReference type="AlphaFoldDB" id="A0A9P0B8U8"/>
<feature type="transmembrane region" description="Helical" evidence="11">
    <location>
        <begin position="193"/>
        <end position="213"/>
    </location>
</feature>
<evidence type="ECO:0000256" key="5">
    <source>
        <dbReference type="ARBA" id="ARBA00023034"/>
    </source>
</evidence>
<dbReference type="GO" id="GO:0031902">
    <property type="term" value="C:late endosome membrane"/>
    <property type="evidence" value="ECO:0007669"/>
    <property type="project" value="TreeGrafter"/>
</dbReference>
<reference evidence="12" key="1">
    <citation type="submission" date="2021-12" db="EMBL/GenBank/DDBJ databases">
        <authorList>
            <person name="King R."/>
        </authorList>
    </citation>
    <scope>NUCLEOTIDE SEQUENCE</scope>
</reference>
<evidence type="ECO:0000256" key="6">
    <source>
        <dbReference type="ARBA" id="ARBA00023136"/>
    </source>
</evidence>
<dbReference type="OrthoDB" id="158360at2759"/>
<dbReference type="GO" id="GO:0005794">
    <property type="term" value="C:Golgi apparatus"/>
    <property type="evidence" value="ECO:0007669"/>
    <property type="project" value="UniProtKB-SubCell"/>
</dbReference>
<protein>
    <recommendedName>
        <fullName evidence="14">Golgi SNAP receptor complex member 2</fullName>
    </recommendedName>
</protein>
<evidence type="ECO:0000313" key="13">
    <source>
        <dbReference type="Proteomes" id="UP001154078"/>
    </source>
</evidence>
<evidence type="ECO:0000313" key="12">
    <source>
        <dbReference type="EMBL" id="CAH0557501.1"/>
    </source>
</evidence>
<keyword evidence="4 11" id="KW-1133">Transmembrane helix</keyword>
<proteinExistence type="inferred from homology"/>
<evidence type="ECO:0000256" key="1">
    <source>
        <dbReference type="ARBA" id="ARBA00022448"/>
    </source>
</evidence>
<dbReference type="GO" id="GO:0005789">
    <property type="term" value="C:endoplasmic reticulum membrane"/>
    <property type="evidence" value="ECO:0007669"/>
    <property type="project" value="TreeGrafter"/>
</dbReference>
<keyword evidence="3 10" id="KW-0653">Protein transport</keyword>
<evidence type="ECO:0008006" key="14">
    <source>
        <dbReference type="Google" id="ProtNLM"/>
    </source>
</evidence>
<dbReference type="InterPro" id="IPR027027">
    <property type="entry name" value="GOSR2/Membrin/Bos1"/>
</dbReference>
<evidence type="ECO:0000256" key="7">
    <source>
        <dbReference type="ARBA" id="ARBA00037078"/>
    </source>
</evidence>
<comment type="similarity">
    <text evidence="9 10">Belongs to the GOSR2 family.</text>
</comment>
<evidence type="ECO:0000256" key="2">
    <source>
        <dbReference type="ARBA" id="ARBA00022692"/>
    </source>
</evidence>
<keyword evidence="13" id="KW-1185">Reference proteome</keyword>
<keyword evidence="2 11" id="KW-0812">Transmembrane</keyword>
<evidence type="ECO:0000256" key="11">
    <source>
        <dbReference type="SAM" id="Phobius"/>
    </source>
</evidence>
<dbReference type="Proteomes" id="UP001154078">
    <property type="component" value="Chromosome 5"/>
</dbReference>
<comment type="function">
    <text evidence="7 10">Involved in transport of proteins from the cis/medial-Golgi to the trans-Golgi network.</text>
</comment>
<dbReference type="Pfam" id="PF12352">
    <property type="entry name" value="V-SNARE_C"/>
    <property type="match status" value="1"/>
</dbReference>
<sequence>MLNMDTLYNQTNRLIQQTQQVFQGLEGNNVNAIEIENEIQEKINLINSNCEKLDTYLYKLSMDQRPNAKMRCDQLKYDGKHLQAALVSSKQKRARREEAANEREQLLNRRFTANPDLTAINIDYAIQHQNSLNNANRGMDEMINTGANALESLRNQRMTLKGAQRKIMDMANTLGLSTYTMRLIEKRASEDKVILILGVVVTLIVILIVIIYFT</sequence>
<dbReference type="GO" id="GO:0015031">
    <property type="term" value="P:protein transport"/>
    <property type="evidence" value="ECO:0007669"/>
    <property type="project" value="UniProtKB-KW"/>
</dbReference>
<organism evidence="12 13">
    <name type="scientific">Brassicogethes aeneus</name>
    <name type="common">Rape pollen beetle</name>
    <name type="synonym">Meligethes aeneus</name>
    <dbReference type="NCBI Taxonomy" id="1431903"/>
    <lineage>
        <taxon>Eukaryota</taxon>
        <taxon>Metazoa</taxon>
        <taxon>Ecdysozoa</taxon>
        <taxon>Arthropoda</taxon>
        <taxon>Hexapoda</taxon>
        <taxon>Insecta</taxon>
        <taxon>Pterygota</taxon>
        <taxon>Neoptera</taxon>
        <taxon>Endopterygota</taxon>
        <taxon>Coleoptera</taxon>
        <taxon>Polyphaga</taxon>
        <taxon>Cucujiformia</taxon>
        <taxon>Nitidulidae</taxon>
        <taxon>Meligethinae</taxon>
        <taxon>Brassicogethes</taxon>
    </lineage>
</organism>
<dbReference type="PIRSF" id="PIRSF028865">
    <property type="entry name" value="Membrin-2"/>
    <property type="match status" value="1"/>
</dbReference>
<dbReference type="GO" id="GO:0006906">
    <property type="term" value="P:vesicle fusion"/>
    <property type="evidence" value="ECO:0007669"/>
    <property type="project" value="TreeGrafter"/>
</dbReference>
<dbReference type="GO" id="GO:0005484">
    <property type="term" value="F:SNAP receptor activity"/>
    <property type="evidence" value="ECO:0007669"/>
    <property type="project" value="InterPro"/>
</dbReference>
<dbReference type="PANTHER" id="PTHR21230">
    <property type="entry name" value="VESICLE TRANSPORT V-SNARE PROTEIN VTI1-RELATED"/>
    <property type="match status" value="1"/>
</dbReference>
<keyword evidence="5" id="KW-0333">Golgi apparatus</keyword>
<evidence type="ECO:0000256" key="9">
    <source>
        <dbReference type="ARBA" id="ARBA00038172"/>
    </source>
</evidence>
<evidence type="ECO:0000256" key="3">
    <source>
        <dbReference type="ARBA" id="ARBA00022927"/>
    </source>
</evidence>
<comment type="subcellular location">
    <subcellularLocation>
        <location evidence="8">Golgi apparatus</location>
        <location evidence="8">cis-Golgi network membrane</location>
        <topology evidence="8">Single-pass type IV membrane protein</topology>
    </subcellularLocation>
</comment>
<evidence type="ECO:0000256" key="8">
    <source>
        <dbReference type="ARBA" id="ARBA00037862"/>
    </source>
</evidence>
<dbReference type="PANTHER" id="PTHR21230:SF1">
    <property type="entry name" value="GOLGI SNAP RECEPTOR COMPLEX MEMBER 2"/>
    <property type="match status" value="1"/>
</dbReference>